<sequence>MRPRRASWRRARPRSWRRWRAPVGSPARSSAKTQASQTSCPMPRCRAPRPGPALHRAGDTMLTRREILGAVGGLALTLANPGPGRAQDSARVSGPAFVGADGSPLKLKGINLGNWLVPEGYFFGFNENANSPRDIEQVAAELLGPDDAKAFWDAYRDVFVAREDIALIARLGFNLVRVPLDHRLFLVDAAQGPVDGPGFALLDRLIAWCRAEGIFVVPDLHCAPGGQTGTNIDNSFAYPFLLKSERSQARAQLFWERMAERYAGEPAILGFDLLNEPVANFLSYDVPDLQSRLTALYGRLAQAVRRHDANRILFMTDRAALRGLRDPNVALTFHLYWTPDVGENWISEPLKFREETGLPLWMGESGENTSQWVAQFRGLLERHDIGWCFWPYKKLFDERAVVTADPPKSWPTIAAYARGPRPSMWAVLKSRPNLDVAASIWSELLAGLQLSRCVLNTGFVDALGLDAGGAAHQLVRKVR</sequence>
<dbReference type="Gene3D" id="3.20.20.80">
    <property type="entry name" value="Glycosidases"/>
    <property type="match status" value="1"/>
</dbReference>
<dbReference type="PANTHER" id="PTHR31297">
    <property type="entry name" value="GLUCAN ENDO-1,6-BETA-GLUCOSIDASE B"/>
    <property type="match status" value="1"/>
</dbReference>
<keyword evidence="3" id="KW-0136">Cellulose degradation</keyword>
<feature type="domain" description="Glycoside hydrolase family 5" evidence="9">
    <location>
        <begin position="160"/>
        <end position="392"/>
    </location>
</feature>
<dbReference type="InterPro" id="IPR017853">
    <property type="entry name" value="GH"/>
</dbReference>
<feature type="region of interest" description="Disordered" evidence="8">
    <location>
        <begin position="1"/>
        <end position="54"/>
    </location>
</feature>
<evidence type="ECO:0000256" key="3">
    <source>
        <dbReference type="ARBA" id="ARBA00023001"/>
    </source>
</evidence>
<keyword evidence="5 7" id="KW-0326">Glycosidase</keyword>
<keyword evidence="11" id="KW-1185">Reference proteome</keyword>
<reference evidence="11" key="1">
    <citation type="submission" date="2018-03" db="EMBL/GenBank/DDBJ databases">
        <authorList>
            <person name="Sun L."/>
            <person name="Liu H."/>
            <person name="Chen W."/>
            <person name="Huang K."/>
            <person name="Liu W."/>
            <person name="Gao X."/>
        </authorList>
    </citation>
    <scope>NUCLEOTIDE SEQUENCE [LARGE SCALE GENOMIC DNA]</scope>
    <source>
        <strain evidence="11">SH9</strain>
    </source>
</reference>
<evidence type="ECO:0000259" key="9">
    <source>
        <dbReference type="Pfam" id="PF00150"/>
    </source>
</evidence>
<dbReference type="EMBL" id="PVZS01000031">
    <property type="protein sequence ID" value="PSC03103.1"/>
    <property type="molecule type" value="Genomic_DNA"/>
</dbReference>
<evidence type="ECO:0000256" key="8">
    <source>
        <dbReference type="SAM" id="MobiDB-lite"/>
    </source>
</evidence>
<evidence type="ECO:0000256" key="2">
    <source>
        <dbReference type="ARBA" id="ARBA00022801"/>
    </source>
</evidence>
<evidence type="ECO:0000256" key="4">
    <source>
        <dbReference type="ARBA" id="ARBA00023277"/>
    </source>
</evidence>
<feature type="compositionally biased region" description="Polar residues" evidence="8">
    <location>
        <begin position="27"/>
        <end position="40"/>
    </location>
</feature>
<evidence type="ECO:0000313" key="11">
    <source>
        <dbReference type="Proteomes" id="UP000239772"/>
    </source>
</evidence>
<evidence type="ECO:0000256" key="7">
    <source>
        <dbReference type="RuleBase" id="RU361153"/>
    </source>
</evidence>
<proteinExistence type="inferred from homology"/>
<dbReference type="SUPFAM" id="SSF51445">
    <property type="entry name" value="(Trans)glycosidases"/>
    <property type="match status" value="1"/>
</dbReference>
<dbReference type="InterPro" id="IPR050386">
    <property type="entry name" value="Glycosyl_hydrolase_5"/>
</dbReference>
<protein>
    <submittedName>
        <fullName evidence="10">Glycosyl hydrolase family 5</fullName>
    </submittedName>
</protein>
<keyword evidence="6" id="KW-0624">Polysaccharide degradation</keyword>
<evidence type="ECO:0000313" key="10">
    <source>
        <dbReference type="EMBL" id="PSC03103.1"/>
    </source>
</evidence>
<comment type="similarity">
    <text evidence="1 7">Belongs to the glycosyl hydrolase 5 (cellulase A) family.</text>
</comment>
<organism evidence="10 11">
    <name type="scientific">Alsobacter soli</name>
    <dbReference type="NCBI Taxonomy" id="2109933"/>
    <lineage>
        <taxon>Bacteria</taxon>
        <taxon>Pseudomonadati</taxon>
        <taxon>Pseudomonadota</taxon>
        <taxon>Alphaproteobacteria</taxon>
        <taxon>Hyphomicrobiales</taxon>
        <taxon>Alsobacteraceae</taxon>
        <taxon>Alsobacter</taxon>
    </lineage>
</organism>
<dbReference type="AlphaFoldDB" id="A0A2T1HNA0"/>
<evidence type="ECO:0000256" key="5">
    <source>
        <dbReference type="ARBA" id="ARBA00023295"/>
    </source>
</evidence>
<dbReference type="Pfam" id="PF00150">
    <property type="entry name" value="Cellulase"/>
    <property type="match status" value="1"/>
</dbReference>
<accession>A0A2T1HNA0</accession>
<dbReference type="PANTHER" id="PTHR31297:SF41">
    <property type="entry name" value="ENDOGLUCANASE, PUTATIVE (AFU_ORTHOLOGUE AFUA_5G01830)-RELATED"/>
    <property type="match status" value="1"/>
</dbReference>
<dbReference type="GO" id="GO:0005576">
    <property type="term" value="C:extracellular region"/>
    <property type="evidence" value="ECO:0007669"/>
    <property type="project" value="TreeGrafter"/>
</dbReference>
<evidence type="ECO:0000256" key="1">
    <source>
        <dbReference type="ARBA" id="ARBA00005641"/>
    </source>
</evidence>
<keyword evidence="4" id="KW-0119">Carbohydrate metabolism</keyword>
<dbReference type="GO" id="GO:0008422">
    <property type="term" value="F:beta-glucosidase activity"/>
    <property type="evidence" value="ECO:0007669"/>
    <property type="project" value="TreeGrafter"/>
</dbReference>
<feature type="compositionally biased region" description="Basic residues" evidence="8">
    <location>
        <begin position="1"/>
        <end position="20"/>
    </location>
</feature>
<name>A0A2T1HNA0_9HYPH</name>
<dbReference type="Proteomes" id="UP000239772">
    <property type="component" value="Unassembled WGS sequence"/>
</dbReference>
<keyword evidence="2 7" id="KW-0378">Hydrolase</keyword>
<dbReference type="GO" id="GO:0030245">
    <property type="term" value="P:cellulose catabolic process"/>
    <property type="evidence" value="ECO:0007669"/>
    <property type="project" value="UniProtKB-KW"/>
</dbReference>
<dbReference type="GO" id="GO:0009986">
    <property type="term" value="C:cell surface"/>
    <property type="evidence" value="ECO:0007669"/>
    <property type="project" value="TreeGrafter"/>
</dbReference>
<dbReference type="InterPro" id="IPR001547">
    <property type="entry name" value="Glyco_hydro_5"/>
</dbReference>
<evidence type="ECO:0000256" key="6">
    <source>
        <dbReference type="ARBA" id="ARBA00023326"/>
    </source>
</evidence>
<comment type="caution">
    <text evidence="10">The sequence shown here is derived from an EMBL/GenBank/DDBJ whole genome shotgun (WGS) entry which is preliminary data.</text>
</comment>
<gene>
    <name evidence="10" type="ORF">SLNSH_20440</name>
</gene>